<dbReference type="EMBL" id="JAVYJV010000023">
    <property type="protein sequence ID" value="KAK4339057.1"/>
    <property type="molecule type" value="Genomic_DNA"/>
</dbReference>
<evidence type="ECO:0000313" key="2">
    <source>
        <dbReference type="Proteomes" id="UP001291623"/>
    </source>
</evidence>
<organism evidence="1 2">
    <name type="scientific">Anisodus tanguticus</name>
    <dbReference type="NCBI Taxonomy" id="243964"/>
    <lineage>
        <taxon>Eukaryota</taxon>
        <taxon>Viridiplantae</taxon>
        <taxon>Streptophyta</taxon>
        <taxon>Embryophyta</taxon>
        <taxon>Tracheophyta</taxon>
        <taxon>Spermatophyta</taxon>
        <taxon>Magnoliopsida</taxon>
        <taxon>eudicotyledons</taxon>
        <taxon>Gunneridae</taxon>
        <taxon>Pentapetalae</taxon>
        <taxon>asterids</taxon>
        <taxon>lamiids</taxon>
        <taxon>Solanales</taxon>
        <taxon>Solanaceae</taxon>
        <taxon>Solanoideae</taxon>
        <taxon>Hyoscyameae</taxon>
        <taxon>Anisodus</taxon>
    </lineage>
</organism>
<accession>A0AAE1QVS4</accession>
<proteinExistence type="predicted"/>
<dbReference type="AlphaFoldDB" id="A0AAE1QVS4"/>
<evidence type="ECO:0000313" key="1">
    <source>
        <dbReference type="EMBL" id="KAK4339057.1"/>
    </source>
</evidence>
<keyword evidence="2" id="KW-1185">Reference proteome</keyword>
<reference evidence="1" key="1">
    <citation type="submission" date="2023-12" db="EMBL/GenBank/DDBJ databases">
        <title>Genome assembly of Anisodus tanguticus.</title>
        <authorList>
            <person name="Wang Y.-J."/>
        </authorList>
    </citation>
    <scope>NUCLEOTIDE SEQUENCE</scope>
    <source>
        <strain evidence="1">KB-2021</strain>
        <tissue evidence="1">Leaf</tissue>
    </source>
</reference>
<comment type="caution">
    <text evidence="1">The sequence shown here is derived from an EMBL/GenBank/DDBJ whole genome shotgun (WGS) entry which is preliminary data.</text>
</comment>
<name>A0AAE1QVS4_9SOLA</name>
<gene>
    <name evidence="1" type="ORF">RND71_040519</name>
</gene>
<sequence length="125" mass="14135">MFAITTTRKPPLSSKGARHFQQGWCIAYLSFSLGSQNEHAATYQIFGPSTRHSTFVESEPTPPHCARTVERPSASNFRARDIDSFFVLVRPQNPSRVGKKSVLFGKTELDKEKRVIDRNNGQQRP</sequence>
<dbReference type="Proteomes" id="UP001291623">
    <property type="component" value="Unassembled WGS sequence"/>
</dbReference>
<protein>
    <submittedName>
        <fullName evidence="1">Uncharacterized protein</fullName>
    </submittedName>
</protein>